<dbReference type="PANTHER" id="PTHR30405:SF25">
    <property type="entry name" value="RNA-GUIDED DNA ENDONUCLEASE INSQ-RELATED"/>
    <property type="match status" value="1"/>
</dbReference>
<evidence type="ECO:0000259" key="10">
    <source>
        <dbReference type="Pfam" id="PF12323"/>
    </source>
</evidence>
<dbReference type="Pfam" id="PF12323">
    <property type="entry name" value="HTH_OrfB_IS605"/>
    <property type="match status" value="1"/>
</dbReference>
<feature type="domain" description="Probable transposase IS891/IS1136/IS1341" evidence="8">
    <location>
        <begin position="167"/>
        <end position="272"/>
    </location>
</feature>
<evidence type="ECO:0000256" key="5">
    <source>
        <dbReference type="ARBA" id="ARBA00022833"/>
    </source>
</evidence>
<protein>
    <submittedName>
        <fullName evidence="11">Transposase</fullName>
    </submittedName>
</protein>
<proteinExistence type="inferred from homology"/>
<dbReference type="AlphaFoldDB" id="A0A2M7BV52"/>
<evidence type="ECO:0000259" key="8">
    <source>
        <dbReference type="Pfam" id="PF01385"/>
    </source>
</evidence>
<evidence type="ECO:0000313" key="12">
    <source>
        <dbReference type="Proteomes" id="UP000229894"/>
    </source>
</evidence>
<reference evidence="12" key="1">
    <citation type="submission" date="2017-09" db="EMBL/GenBank/DDBJ databases">
        <title>Depth-based differentiation of microbial function through sediment-hosted aquifers and enrichment of novel symbionts in the deep terrestrial subsurface.</title>
        <authorList>
            <person name="Probst A.J."/>
            <person name="Ladd B."/>
            <person name="Jarett J.K."/>
            <person name="Geller-Mcgrath D.E."/>
            <person name="Sieber C.M.K."/>
            <person name="Emerson J.B."/>
            <person name="Anantharaman K."/>
            <person name="Thomas B.C."/>
            <person name="Malmstrom R."/>
            <person name="Stieglmeier M."/>
            <person name="Klingl A."/>
            <person name="Woyke T."/>
            <person name="Ryan C.M."/>
            <person name="Banfield J.F."/>
        </authorList>
    </citation>
    <scope>NUCLEOTIDE SEQUENCE [LARGE SCALE GENOMIC DNA]</scope>
</reference>
<keyword evidence="6" id="KW-0238">DNA-binding</keyword>
<evidence type="ECO:0000256" key="6">
    <source>
        <dbReference type="ARBA" id="ARBA00023125"/>
    </source>
</evidence>
<comment type="similarity">
    <text evidence="1">In the C-terminal section; belongs to the transposase 35 family.</text>
</comment>
<dbReference type="InterPro" id="IPR051399">
    <property type="entry name" value="RNA-guided_DNA_endo/Transpos"/>
</dbReference>
<keyword evidence="5" id="KW-0862">Zinc</keyword>
<comment type="similarity">
    <text evidence="2">In the N-terminal section; belongs to the transposase 2 family.</text>
</comment>
<evidence type="ECO:0000313" key="11">
    <source>
        <dbReference type="EMBL" id="PIV10440.1"/>
    </source>
</evidence>
<organism evidence="11 12">
    <name type="scientific">Candidatus Portnoybacteria bacterium CG03_land_8_20_14_0_80_41_10</name>
    <dbReference type="NCBI Taxonomy" id="1974808"/>
    <lineage>
        <taxon>Bacteria</taxon>
        <taxon>Candidatus Portnoyibacteriota</taxon>
    </lineage>
</organism>
<dbReference type="InterPro" id="IPR010095">
    <property type="entry name" value="Cas12f1-like_TNB"/>
</dbReference>
<dbReference type="Pfam" id="PF01385">
    <property type="entry name" value="OrfB_IS605"/>
    <property type="match status" value="1"/>
</dbReference>
<keyword evidence="4" id="KW-0479">Metal-binding</keyword>
<dbReference type="Proteomes" id="UP000229894">
    <property type="component" value="Unassembled WGS sequence"/>
</dbReference>
<gene>
    <name evidence="11" type="ORF">COS49_00510</name>
</gene>
<dbReference type="InterPro" id="IPR021027">
    <property type="entry name" value="Transposase_put_HTH"/>
</dbReference>
<accession>A0A2M7BV52</accession>
<evidence type="ECO:0000256" key="4">
    <source>
        <dbReference type="ARBA" id="ARBA00022723"/>
    </source>
</evidence>
<feature type="domain" description="Transposase putative helix-turn-helix" evidence="10">
    <location>
        <begin position="1"/>
        <end position="46"/>
    </location>
</feature>
<evidence type="ECO:0000256" key="2">
    <source>
        <dbReference type="ARBA" id="ARBA00011044"/>
    </source>
</evidence>
<dbReference type="EMBL" id="PEUX01000011">
    <property type="protein sequence ID" value="PIV10440.1"/>
    <property type="molecule type" value="Genomic_DNA"/>
</dbReference>
<evidence type="ECO:0000256" key="3">
    <source>
        <dbReference type="ARBA" id="ARBA00022578"/>
    </source>
</evidence>
<dbReference type="Pfam" id="PF07282">
    <property type="entry name" value="Cas12f1-like_TNB"/>
    <property type="match status" value="1"/>
</dbReference>
<comment type="caution">
    <text evidence="11">The sequence shown here is derived from an EMBL/GenBank/DDBJ whole genome shotgun (WGS) entry which is preliminary data.</text>
</comment>
<dbReference type="InterPro" id="IPR001959">
    <property type="entry name" value="Transposase"/>
</dbReference>
<evidence type="ECO:0000256" key="1">
    <source>
        <dbReference type="ARBA" id="ARBA00008761"/>
    </source>
</evidence>
<feature type="domain" description="Cas12f1-like TNB" evidence="9">
    <location>
        <begin position="289"/>
        <end position="353"/>
    </location>
</feature>
<dbReference type="GO" id="GO:0003677">
    <property type="term" value="F:DNA binding"/>
    <property type="evidence" value="ECO:0007669"/>
    <property type="project" value="UniProtKB-KW"/>
</dbReference>
<dbReference type="GO" id="GO:0006310">
    <property type="term" value="P:DNA recombination"/>
    <property type="evidence" value="ECO:0007669"/>
    <property type="project" value="UniProtKB-KW"/>
</dbReference>
<dbReference type="GO" id="GO:0046872">
    <property type="term" value="F:metal ion binding"/>
    <property type="evidence" value="ECO:0007669"/>
    <property type="project" value="UniProtKB-KW"/>
</dbReference>
<keyword evidence="7" id="KW-0233">DNA recombination</keyword>
<keyword evidence="3" id="KW-0815">Transposition</keyword>
<dbReference type="PANTHER" id="PTHR30405">
    <property type="entry name" value="TRANSPOSASE"/>
    <property type="match status" value="1"/>
</dbReference>
<name>A0A2M7BV52_9BACT</name>
<dbReference type="GO" id="GO:0032196">
    <property type="term" value="P:transposition"/>
    <property type="evidence" value="ECO:0007669"/>
    <property type="project" value="UniProtKB-KW"/>
</dbReference>
<evidence type="ECO:0000256" key="7">
    <source>
        <dbReference type="ARBA" id="ARBA00023172"/>
    </source>
</evidence>
<sequence>MKKTFQYKIKSNLQTEQKAEKWLSLCQQLYNDSLNERIIAYKENKKSISQYEQMKRLPQLKKVFPEFKSVNSQTLQDVIQRLDKAYQGFFRRVKAKNGKAGFPRFKGQNRYDSFTLKQTGWKLNNNYLEIKNIGSFKLFLSRPIEGNIKTLTIRRTLTNKWLACFSCENVPQKLLPKTNKEIAIDVGCQSFLTDSKGNKIDNPRFFKNSQDVLAARQQKLSQKVKGSYRKSKARLLVAKIHQKIFNQRKDFHFKTVNKLIKENDKIYIEKFNSFKSFKGLNKSMRDAAWFQFFNTLRFKAVEAGKEVIEVPAKNTSQICSKCGRIVEKDLSVRVHKCLCGSEIDRDWNAALNILRLGQSLRVTPRIS</sequence>
<dbReference type="NCBIfam" id="NF040570">
    <property type="entry name" value="guided_TnpB"/>
    <property type="match status" value="1"/>
</dbReference>
<evidence type="ECO:0000259" key="9">
    <source>
        <dbReference type="Pfam" id="PF07282"/>
    </source>
</evidence>